<feature type="signal peptide" evidence="1">
    <location>
        <begin position="1"/>
        <end position="20"/>
    </location>
</feature>
<dbReference type="PATRIC" id="fig|742725.3.peg.1811"/>
<organism evidence="3 4">
    <name type="scientific">Alistipes indistinctus YIT 12060</name>
    <dbReference type="NCBI Taxonomy" id="742725"/>
    <lineage>
        <taxon>Bacteria</taxon>
        <taxon>Pseudomonadati</taxon>
        <taxon>Bacteroidota</taxon>
        <taxon>Bacteroidia</taxon>
        <taxon>Bacteroidales</taxon>
        <taxon>Rikenellaceae</taxon>
        <taxon>Alistipes</taxon>
    </lineage>
</organism>
<evidence type="ECO:0000259" key="2">
    <source>
        <dbReference type="Pfam" id="PF00691"/>
    </source>
</evidence>
<evidence type="ECO:0000256" key="1">
    <source>
        <dbReference type="SAM" id="SignalP"/>
    </source>
</evidence>
<feature type="chain" id="PRO_5003478057" description="OmpA-like domain-containing protein" evidence="1">
    <location>
        <begin position="21"/>
        <end position="391"/>
    </location>
</feature>
<dbReference type="Gene3D" id="3.30.1330.60">
    <property type="entry name" value="OmpA-like domain"/>
    <property type="match status" value="1"/>
</dbReference>
<dbReference type="EMBL" id="ADLD01000013">
    <property type="protein sequence ID" value="EHB91667.1"/>
    <property type="molecule type" value="Genomic_DNA"/>
</dbReference>
<dbReference type="AlphaFoldDB" id="G5HAQ1"/>
<gene>
    <name evidence="3" type="ORF">HMPREF9450_01716</name>
</gene>
<dbReference type="OrthoDB" id="1001770at2"/>
<keyword evidence="4" id="KW-1185">Reference proteome</keyword>
<reference evidence="3 4" key="1">
    <citation type="submission" date="2011-08" db="EMBL/GenBank/DDBJ databases">
        <title>The Genome Sequence of Alistipes indistinctus YIT 12060.</title>
        <authorList>
            <consortium name="The Broad Institute Genome Sequencing Platform"/>
            <person name="Earl A."/>
            <person name="Ward D."/>
            <person name="Feldgarden M."/>
            <person name="Gevers D."/>
            <person name="Morotomi M."/>
            <person name="Young S.K."/>
            <person name="Zeng Q."/>
            <person name="Gargeya S."/>
            <person name="Fitzgerald M."/>
            <person name="Haas B."/>
            <person name="Abouelleil A."/>
            <person name="Alvarado L."/>
            <person name="Arachchi H.M."/>
            <person name="Berlin A."/>
            <person name="Brown A."/>
            <person name="Chapman S.B."/>
            <person name="Chen Z."/>
            <person name="Dunbar C."/>
            <person name="Freedman E."/>
            <person name="Gearin G."/>
            <person name="Gellesch M."/>
            <person name="Goldberg J."/>
            <person name="Griggs A."/>
            <person name="Gujja S."/>
            <person name="Heiman D."/>
            <person name="Howarth C."/>
            <person name="Larson L."/>
            <person name="Lui A."/>
            <person name="MacDonald P.J.P."/>
            <person name="Montmayeur A."/>
            <person name="Murphy C."/>
            <person name="Neiman D."/>
            <person name="Pearson M."/>
            <person name="Priest M."/>
            <person name="Roberts A."/>
            <person name="Saif S."/>
            <person name="Shea T."/>
            <person name="Shenoy N."/>
            <person name="Sisk P."/>
            <person name="Stolte C."/>
            <person name="Sykes S."/>
            <person name="Wortman J."/>
            <person name="Nusbaum C."/>
            <person name="Birren B."/>
        </authorList>
    </citation>
    <scope>NUCLEOTIDE SEQUENCE [LARGE SCALE GENOMIC DNA]</scope>
    <source>
        <strain evidence="3 4">YIT 12060</strain>
    </source>
</reference>
<dbReference type="STRING" id="742725.HMPREF9450_01716"/>
<evidence type="ECO:0000313" key="4">
    <source>
        <dbReference type="Proteomes" id="UP000006008"/>
    </source>
</evidence>
<dbReference type="eggNOG" id="COG2885">
    <property type="taxonomic scope" value="Bacteria"/>
</dbReference>
<feature type="domain" description="OmpA-like" evidence="2">
    <location>
        <begin position="247"/>
        <end position="314"/>
    </location>
</feature>
<name>G5HAQ1_9BACT</name>
<accession>G5HAQ1</accession>
<proteinExistence type="predicted"/>
<dbReference type="Proteomes" id="UP000006008">
    <property type="component" value="Unassembled WGS sequence"/>
</dbReference>
<dbReference type="SUPFAM" id="SSF103088">
    <property type="entry name" value="OmpA-like"/>
    <property type="match status" value="1"/>
</dbReference>
<evidence type="ECO:0000313" key="3">
    <source>
        <dbReference type="EMBL" id="EHB91667.1"/>
    </source>
</evidence>
<dbReference type="HOGENOM" id="CLU_026852_1_0_10"/>
<keyword evidence="1" id="KW-0732">Signal</keyword>
<dbReference type="Pfam" id="PF00691">
    <property type="entry name" value="OmpA"/>
    <property type="match status" value="1"/>
</dbReference>
<dbReference type="InterPro" id="IPR006665">
    <property type="entry name" value="OmpA-like"/>
</dbReference>
<comment type="caution">
    <text evidence="3">The sequence shown here is derived from an EMBL/GenBank/DDBJ whole genome shotgun (WGS) entry which is preliminary data.</text>
</comment>
<sequence length="391" mass="44268">MQKKILFLLLCGFTCMPSFAGNGSGIPVRVSDLNFRIQKDSVKMSFRIRADRRAVRSGQYVVIVPRLMKDSFTWSFPAIIVQGRLAGISRARHIALSKQTVPPALFYLRNNDAQRYSVTVPYQRWMEGAELSLEAVKITPCSEGDPSGQTIAENLIILPVEVRTAPVPVAKRSEPEVRDTVPDAAGLFAEELMREYPYMAFYNRQEFTEMTDGRILYADDMQRAAAIYFPQAYQIMPDYRDNGRVLSEVAAALAKLRESRDFMLKSIVVAGFASPDGDFAANDRMAWRRAVSIKRYLMTEFGIPAEKIYLYNGSEDWPGLRMLIEKSELEGKQALLGIFNHTPVADTAGHKLLLHEIKGVANGVPYRYISDHYFPLLRRGGILKIFFEEKQ</sequence>
<protein>
    <recommendedName>
        <fullName evidence="2">OmpA-like domain-containing protein</fullName>
    </recommendedName>
</protein>
<dbReference type="InterPro" id="IPR036737">
    <property type="entry name" value="OmpA-like_sf"/>
</dbReference>